<dbReference type="AlphaFoldDB" id="A0A843UHZ6"/>
<name>A0A843UHZ6_COLES</name>
<evidence type="ECO:0000313" key="1">
    <source>
        <dbReference type="EMBL" id="MQL80733.1"/>
    </source>
</evidence>
<organism evidence="1 2">
    <name type="scientific">Colocasia esculenta</name>
    <name type="common">Wild taro</name>
    <name type="synonym">Arum esculentum</name>
    <dbReference type="NCBI Taxonomy" id="4460"/>
    <lineage>
        <taxon>Eukaryota</taxon>
        <taxon>Viridiplantae</taxon>
        <taxon>Streptophyta</taxon>
        <taxon>Embryophyta</taxon>
        <taxon>Tracheophyta</taxon>
        <taxon>Spermatophyta</taxon>
        <taxon>Magnoliopsida</taxon>
        <taxon>Liliopsida</taxon>
        <taxon>Araceae</taxon>
        <taxon>Aroideae</taxon>
        <taxon>Colocasieae</taxon>
        <taxon>Colocasia</taxon>
    </lineage>
</organism>
<proteinExistence type="predicted"/>
<sequence length="271" mass="30205">MASVKVSYPKNLSMILIVGYAGERIVIYCRVCQELQPPPPVLRQHPLRLGVEDDHAPPMAPLEISQGCSSPGEIGISSSANGYTQEVALVDVGMSGGSFIWSNMKAEATFSRLDIFLNFVDWEDHFSYAQDFMEVVTRAWNEVAMGPSNYGHFGEEVETHSWKAGSESGSRSTRLNPILDRIGSQDPMDPREVNKGILTTLPEEDPEGGYGPRDQSFAGNELFSSWLCVRPTFRRHLMQLETTQFQNLLSSSPPRTFLTRRTVGFGNGRKR</sequence>
<evidence type="ECO:0000313" key="2">
    <source>
        <dbReference type="Proteomes" id="UP000652761"/>
    </source>
</evidence>
<reference evidence="1" key="1">
    <citation type="submission" date="2017-07" db="EMBL/GenBank/DDBJ databases">
        <title>Taro Niue Genome Assembly and Annotation.</title>
        <authorList>
            <person name="Atibalentja N."/>
            <person name="Keating K."/>
            <person name="Fields C.J."/>
        </authorList>
    </citation>
    <scope>NUCLEOTIDE SEQUENCE</scope>
    <source>
        <strain evidence="1">Niue_2</strain>
        <tissue evidence="1">Leaf</tissue>
    </source>
</reference>
<comment type="caution">
    <text evidence="1">The sequence shown here is derived from an EMBL/GenBank/DDBJ whole genome shotgun (WGS) entry which is preliminary data.</text>
</comment>
<accession>A0A843UHZ6</accession>
<keyword evidence="2" id="KW-1185">Reference proteome</keyword>
<gene>
    <name evidence="1" type="ORF">Taro_013182</name>
</gene>
<feature type="non-terminal residue" evidence="1">
    <location>
        <position position="271"/>
    </location>
</feature>
<dbReference type="Proteomes" id="UP000652761">
    <property type="component" value="Unassembled WGS sequence"/>
</dbReference>
<dbReference type="EMBL" id="NMUH01000522">
    <property type="protein sequence ID" value="MQL80733.1"/>
    <property type="molecule type" value="Genomic_DNA"/>
</dbReference>
<protein>
    <submittedName>
        <fullName evidence="1">Uncharacterized protein</fullName>
    </submittedName>
</protein>